<name>A0ABZ1ITF9_9ACTN</name>
<dbReference type="InterPro" id="IPR002182">
    <property type="entry name" value="NB-ARC"/>
</dbReference>
<dbReference type="Gene3D" id="3.40.50.300">
    <property type="entry name" value="P-loop containing nucleotide triphosphate hydrolases"/>
    <property type="match status" value="1"/>
</dbReference>
<feature type="domain" description="NB-ARC" evidence="2">
    <location>
        <begin position="32"/>
        <end position="189"/>
    </location>
</feature>
<dbReference type="InterPro" id="IPR053137">
    <property type="entry name" value="NLR-like"/>
</dbReference>
<organism evidence="4 5">
    <name type="scientific">Streptomyces nigra</name>
    <dbReference type="NCBI Taxonomy" id="1827580"/>
    <lineage>
        <taxon>Bacteria</taxon>
        <taxon>Bacillati</taxon>
        <taxon>Actinomycetota</taxon>
        <taxon>Actinomycetes</taxon>
        <taxon>Kitasatosporales</taxon>
        <taxon>Streptomycetaceae</taxon>
        <taxon>Streptomyces</taxon>
    </lineage>
</organism>
<dbReference type="Gene3D" id="1.25.40.10">
    <property type="entry name" value="Tetratricopeptide repeat domain"/>
    <property type="match status" value="3"/>
</dbReference>
<evidence type="ECO:0000256" key="1">
    <source>
        <dbReference type="SAM" id="MobiDB-lite"/>
    </source>
</evidence>
<dbReference type="InterPro" id="IPR056681">
    <property type="entry name" value="DUF7779"/>
</dbReference>
<dbReference type="NCBIfam" id="NF040586">
    <property type="entry name" value="FxSxx_TPR"/>
    <property type="match status" value="1"/>
</dbReference>
<accession>A0ABZ1ITF9</accession>
<dbReference type="EMBL" id="CP108125">
    <property type="protein sequence ID" value="WTO83605.1"/>
    <property type="molecule type" value="Genomic_DNA"/>
</dbReference>
<feature type="domain" description="DUF7779" evidence="3">
    <location>
        <begin position="264"/>
        <end position="352"/>
    </location>
</feature>
<dbReference type="InterPro" id="IPR027417">
    <property type="entry name" value="P-loop_NTPase"/>
</dbReference>
<feature type="region of interest" description="Disordered" evidence="1">
    <location>
        <begin position="1"/>
        <end position="23"/>
    </location>
</feature>
<proteinExistence type="predicted"/>
<dbReference type="SUPFAM" id="SSF48452">
    <property type="entry name" value="TPR-like"/>
    <property type="match status" value="3"/>
</dbReference>
<dbReference type="PANTHER" id="PTHR46082:SF6">
    <property type="entry name" value="AAA+ ATPASE DOMAIN-CONTAINING PROTEIN-RELATED"/>
    <property type="match status" value="1"/>
</dbReference>
<sequence>MSSGDSNAGGTGNTPRVWGNIPPRNPNFTGREELLDQLHRRLLVDEATAVVPHAVHGMGGVGKSLLAVEYLYRRMAEYDVVWWIPAERTTQISVSLVELATRLELAPGSDAPAAVDAVLEALRIGEPYSNWLLVFDNAESPETVQRFFPAGGPGNILITSRNPQWASIARPLEVDVFRREESKQLLRLRGSEISDEDADRLAEALGDLPLAIEQAAAWHAETGMLVDEYLRLLGEKRLDLLRGTAPLDSQQPVIAAWNISLDQLETKNPAAYQLLQVCSFYAPEPIARALFARAPRGPIATELDAVLEDTIRLNLAIRDIGRYSLARFNRDDSLQMHRLVQAALQYRMTEEDRATMRRGAHLLLAANDPHDPNDFHRWDQYGSLYPHVVVSEAVRSQEHWVRNLVVNEVVYLLRRGDYASGRELARTAYKTWSETLGRDHPHTLLVARWLGFLLFSMGAYREAADLNASVLDAYRRTMGHDAQDTIDAVGNVAIDHRVRGDFAESLTLTESVHQQYLRMLGPEDPETLRAAHNLGVSLRLTGDFARARDIDEMTWNSYITMYGQDHVDTLRTWLGFILDIRELGEYGDALLYHQELVERSTSLLGTHHPSTLSAFHHLAAAQRLAGRHEQALRTAEQAQDALIRRYGPENPETQAAALELTVDLRQCGHVDRALADGFEVWHQLTRLYGHEHPRTLTAAVTLANTCRVRGDAAAAQHICRAALRHLTTRLGDDHLSSLACRSSLASCHHDLGEPDAALELDTDAYQRARRMYGDDHPHVLAHAVNVAVDLRSVGRSQESDQLRGRTVERFKRRLGSRHPAIRSAADLDRMVIDYTPMPL</sequence>
<keyword evidence="5" id="KW-1185">Reference proteome</keyword>
<gene>
    <name evidence="4" type="primary">fxsT</name>
    <name evidence="4" type="ORF">OHU27_14700</name>
</gene>
<evidence type="ECO:0000259" key="2">
    <source>
        <dbReference type="Pfam" id="PF00931"/>
    </source>
</evidence>
<dbReference type="Pfam" id="PF00931">
    <property type="entry name" value="NB-ARC"/>
    <property type="match status" value="1"/>
</dbReference>
<evidence type="ECO:0000313" key="5">
    <source>
        <dbReference type="Proteomes" id="UP001622690"/>
    </source>
</evidence>
<dbReference type="SUPFAM" id="SSF52540">
    <property type="entry name" value="P-loop containing nucleoside triphosphate hydrolases"/>
    <property type="match status" value="1"/>
</dbReference>
<evidence type="ECO:0000313" key="4">
    <source>
        <dbReference type="EMBL" id="WTO83605.1"/>
    </source>
</evidence>
<dbReference type="PANTHER" id="PTHR46082">
    <property type="entry name" value="ATP/GTP-BINDING PROTEIN-RELATED"/>
    <property type="match status" value="1"/>
</dbReference>
<protein>
    <submittedName>
        <fullName evidence="4">FxSxx-COOH system tetratricopeptide repeat protein</fullName>
    </submittedName>
</protein>
<evidence type="ECO:0000259" key="3">
    <source>
        <dbReference type="Pfam" id="PF25000"/>
    </source>
</evidence>
<dbReference type="Pfam" id="PF13424">
    <property type="entry name" value="TPR_12"/>
    <property type="match status" value="4"/>
</dbReference>
<dbReference type="RefSeq" id="WP_406257788.1">
    <property type="nucleotide sequence ID" value="NZ_CP108125.1"/>
</dbReference>
<dbReference type="Pfam" id="PF25000">
    <property type="entry name" value="DUF7779"/>
    <property type="match status" value="1"/>
</dbReference>
<dbReference type="InterPro" id="IPR011990">
    <property type="entry name" value="TPR-like_helical_dom_sf"/>
</dbReference>
<reference evidence="4 5" key="1">
    <citation type="submission" date="2022-10" db="EMBL/GenBank/DDBJ databases">
        <title>The complete genomes of actinobacterial strains from the NBC collection.</title>
        <authorList>
            <person name="Joergensen T.S."/>
            <person name="Alvarez Arevalo M."/>
            <person name="Sterndorff E.B."/>
            <person name="Faurdal D."/>
            <person name="Vuksanovic O."/>
            <person name="Mourched A.-S."/>
            <person name="Charusanti P."/>
            <person name="Shaw S."/>
            <person name="Blin K."/>
            <person name="Weber T."/>
        </authorList>
    </citation>
    <scope>NUCLEOTIDE SEQUENCE [LARGE SCALE GENOMIC DNA]</scope>
    <source>
        <strain evidence="4 5">NBC_00206</strain>
    </source>
</reference>
<dbReference type="Proteomes" id="UP001622690">
    <property type="component" value="Chromosome"/>
</dbReference>